<evidence type="ECO:0000313" key="2">
    <source>
        <dbReference type="EMBL" id="EFH28603.1"/>
    </source>
</evidence>
<keyword evidence="2" id="KW-0547">Nucleotide-binding</keyword>
<accession>D6XAE0</accession>
<dbReference type="HOGENOM" id="CLU_836578_0_0_11"/>
<evidence type="ECO:0000313" key="3">
    <source>
        <dbReference type="Proteomes" id="UP000002785"/>
    </source>
</evidence>
<feature type="region of interest" description="Disordered" evidence="1">
    <location>
        <begin position="203"/>
        <end position="245"/>
    </location>
</feature>
<protein>
    <submittedName>
        <fullName evidence="2">ABC transporter ATP-binding subunit</fullName>
    </submittedName>
</protein>
<dbReference type="GO" id="GO:0005524">
    <property type="term" value="F:ATP binding"/>
    <property type="evidence" value="ECO:0007669"/>
    <property type="project" value="UniProtKB-KW"/>
</dbReference>
<evidence type="ECO:0000256" key="1">
    <source>
        <dbReference type="SAM" id="MobiDB-lite"/>
    </source>
</evidence>
<keyword evidence="2" id="KW-0067">ATP-binding</keyword>
<feature type="region of interest" description="Disordered" evidence="1">
    <location>
        <begin position="139"/>
        <end position="181"/>
    </location>
</feature>
<sequence>MALRGAVRSLGTVRAVDGTDGTDGTDQEFAPGGSVAVLGLHRIFGAVRADGVGAMPHQRRVVPRVIVREQGAFTNGRCPSPPHVAGALEPAGTTEPAGRHGDSLSFGRGRRVRCAVAEWHDPLSTSRPRRLRYAVTGRHGDTLSSGWGQRVGRALGGRDDDPLSSSPPRRPQYAVTRRHGDTLSSGWGRVRCAVIGRHRTSLSSSRGRRVRHALARRRSDTLSTSRPRRPQYAATRRHGDTLSSGQGRVRCAMAGRHGDPLSGSGPRWARNPVGRRPRWVRYAVAVSGEPGLSVLDEPGHPPAPEAVLVRGVCPRLLGSYAVLSYRRHAGHL</sequence>
<feature type="compositionally biased region" description="Basic residues" evidence="1">
    <location>
        <begin position="203"/>
        <end position="216"/>
    </location>
</feature>
<reference evidence="2" key="1">
    <citation type="submission" date="2009-10" db="EMBL/GenBank/DDBJ databases">
        <title>The genome sequence of Streptomyces sviceus strain ATCC 29083.</title>
        <authorList>
            <consortium name="The Broad Institute Genome Sequencing Platform"/>
            <consortium name="Broad Institute Microbial Sequencing Center"/>
            <person name="Fischbach M."/>
            <person name="Godfrey P."/>
            <person name="Ward D."/>
            <person name="Young S."/>
            <person name="Zeng Q."/>
            <person name="Koehrsen M."/>
            <person name="Alvarado L."/>
            <person name="Berlin A.M."/>
            <person name="Bochicchio J."/>
            <person name="Borenstein D."/>
            <person name="Chapman S.B."/>
            <person name="Chen Z."/>
            <person name="Engels R."/>
            <person name="Freedman E."/>
            <person name="Gellesch M."/>
            <person name="Goldberg J."/>
            <person name="Griggs A."/>
            <person name="Gujja S."/>
            <person name="Heilman E.R."/>
            <person name="Heiman D.I."/>
            <person name="Hepburn T.A."/>
            <person name="Howarth C."/>
            <person name="Jen D."/>
            <person name="Larson L."/>
            <person name="Lewis B."/>
            <person name="Mehta T."/>
            <person name="Park D."/>
            <person name="Pearson M."/>
            <person name="Richards J."/>
            <person name="Roberts A."/>
            <person name="Saif S."/>
            <person name="Shea T.D."/>
            <person name="Shenoy N."/>
            <person name="Sisk P."/>
            <person name="Stolte C."/>
            <person name="Sykes S.N."/>
            <person name="Thomson T."/>
            <person name="Walk T."/>
            <person name="White J."/>
            <person name="Yandava C."/>
            <person name="Straight P."/>
            <person name="Clardy J."/>
            <person name="Hung D."/>
            <person name="Kolter R."/>
            <person name="Mekalanos J."/>
            <person name="Walker S."/>
            <person name="Walsh C.T."/>
            <person name="Wieland-Brown L.C."/>
            <person name="Haas B."/>
            <person name="Nusbaum C."/>
            <person name="Birren B."/>
        </authorList>
    </citation>
    <scope>NUCLEOTIDE SEQUENCE [LARGE SCALE GENOMIC DNA]</scope>
    <source>
        <strain evidence="2">ATCC 29083</strain>
    </source>
</reference>
<dbReference type="Proteomes" id="UP000002785">
    <property type="component" value="Chromosome"/>
</dbReference>
<keyword evidence="3" id="KW-1185">Reference proteome</keyword>
<proteinExistence type="predicted"/>
<organism evidence="2 3">
    <name type="scientific">Streptomyces sviceus (strain ATCC 29083 / DSM 924 / JCM 4929 / NBRC 13980 / NCIMB 11184 / NRRL 5439 / UC 5370)</name>
    <dbReference type="NCBI Taxonomy" id="463191"/>
    <lineage>
        <taxon>Bacteria</taxon>
        <taxon>Bacillati</taxon>
        <taxon>Actinomycetota</taxon>
        <taxon>Actinomycetes</taxon>
        <taxon>Kitasatosporales</taxon>
        <taxon>Streptomycetaceae</taxon>
        <taxon>Streptomyces</taxon>
    </lineage>
</organism>
<dbReference type="EMBL" id="CM000951">
    <property type="protein sequence ID" value="EFH28603.1"/>
    <property type="molecule type" value="Genomic_DNA"/>
</dbReference>
<dbReference type="eggNOG" id="COG1131">
    <property type="taxonomic scope" value="Bacteria"/>
</dbReference>
<gene>
    <name evidence="2" type="ORF">SSEG_10841</name>
</gene>
<dbReference type="AlphaFoldDB" id="D6XAE0"/>
<name>D6XAE0_STRX2</name>